<keyword evidence="1" id="KW-0472">Membrane</keyword>
<dbReference type="RefSeq" id="XP_066655380.1">
    <property type="nucleotide sequence ID" value="XM_066800291.1"/>
</dbReference>
<feature type="transmembrane region" description="Helical" evidence="1">
    <location>
        <begin position="20"/>
        <end position="39"/>
    </location>
</feature>
<accession>A0ABR1LR97</accession>
<evidence type="ECO:0000313" key="3">
    <source>
        <dbReference type="Proteomes" id="UP001360953"/>
    </source>
</evidence>
<comment type="caution">
    <text evidence="2">The sequence shown here is derived from an EMBL/GenBank/DDBJ whole genome shotgun (WGS) entry which is preliminary data.</text>
</comment>
<organism evidence="2 3">
    <name type="scientific">Phyllosticta citribraziliensis</name>
    <dbReference type="NCBI Taxonomy" id="989973"/>
    <lineage>
        <taxon>Eukaryota</taxon>
        <taxon>Fungi</taxon>
        <taxon>Dikarya</taxon>
        <taxon>Ascomycota</taxon>
        <taxon>Pezizomycotina</taxon>
        <taxon>Dothideomycetes</taxon>
        <taxon>Dothideomycetes incertae sedis</taxon>
        <taxon>Botryosphaeriales</taxon>
        <taxon>Phyllostictaceae</taxon>
        <taxon>Phyllosticta</taxon>
    </lineage>
</organism>
<keyword evidence="1" id="KW-1133">Transmembrane helix</keyword>
<dbReference type="GeneID" id="92033197"/>
<gene>
    <name evidence="2" type="ORF">J3D65DRAFT_624816</name>
</gene>
<dbReference type="EMBL" id="JBBPEH010000006">
    <property type="protein sequence ID" value="KAK7537229.1"/>
    <property type="molecule type" value="Genomic_DNA"/>
</dbReference>
<reference evidence="2 3" key="1">
    <citation type="submission" date="2024-04" db="EMBL/GenBank/DDBJ databases">
        <title>Phyllosticta paracitricarpa is synonymous to the EU quarantine fungus P. citricarpa based on phylogenomic analyses.</title>
        <authorList>
            <consortium name="Lawrence Berkeley National Laboratory"/>
            <person name="Van ingen-buijs V.A."/>
            <person name="Van westerhoven A.C."/>
            <person name="Haridas S."/>
            <person name="Skiadas P."/>
            <person name="Martin F."/>
            <person name="Groenewald J.Z."/>
            <person name="Crous P.W."/>
            <person name="Seidl M.F."/>
        </authorList>
    </citation>
    <scope>NUCLEOTIDE SEQUENCE [LARGE SCALE GENOMIC DNA]</scope>
    <source>
        <strain evidence="2 3">CPC 17464</strain>
    </source>
</reference>
<sequence length="76" mass="8824">MPVCDRPRVRIPVRPHSFCFALLFGWVVVTELGMARELFWRKEVVRRGFGRVDTGGRCVLELWMRAAVSGDETLWC</sequence>
<evidence type="ECO:0000313" key="2">
    <source>
        <dbReference type="EMBL" id="KAK7537229.1"/>
    </source>
</evidence>
<dbReference type="Proteomes" id="UP001360953">
    <property type="component" value="Unassembled WGS sequence"/>
</dbReference>
<proteinExistence type="predicted"/>
<evidence type="ECO:0008006" key="4">
    <source>
        <dbReference type="Google" id="ProtNLM"/>
    </source>
</evidence>
<evidence type="ECO:0000256" key="1">
    <source>
        <dbReference type="SAM" id="Phobius"/>
    </source>
</evidence>
<name>A0ABR1LR97_9PEZI</name>
<keyword evidence="1" id="KW-0812">Transmembrane</keyword>
<keyword evidence="3" id="KW-1185">Reference proteome</keyword>
<protein>
    <recommendedName>
        <fullName evidence="4">Secreted protein</fullName>
    </recommendedName>
</protein>